<reference evidence="6 7" key="1">
    <citation type="submission" date="2019-10" db="EMBL/GenBank/DDBJ databases">
        <authorList>
            <person name="Dong K."/>
        </authorList>
    </citation>
    <scope>NUCLEOTIDE SEQUENCE [LARGE SCALE GENOMIC DNA]</scope>
    <source>
        <strain evidence="7">dk4302</strain>
    </source>
</reference>
<dbReference type="GO" id="GO:0016740">
    <property type="term" value="F:transferase activity"/>
    <property type="evidence" value="ECO:0007669"/>
    <property type="project" value="UniProtKB-KW"/>
</dbReference>
<dbReference type="GO" id="GO:0004065">
    <property type="term" value="F:arylsulfatase activity"/>
    <property type="evidence" value="ECO:0007669"/>
    <property type="project" value="TreeGrafter"/>
</dbReference>
<dbReference type="InterPro" id="IPR000917">
    <property type="entry name" value="Sulfatase_N"/>
</dbReference>
<dbReference type="Gene3D" id="3.40.720.10">
    <property type="entry name" value="Alkaline Phosphatase, subunit A"/>
    <property type="match status" value="1"/>
</dbReference>
<proteinExistence type="inferred from homology"/>
<dbReference type="Pfam" id="PF00884">
    <property type="entry name" value="Sulfatase"/>
    <property type="match status" value="1"/>
</dbReference>
<gene>
    <name evidence="6" type="ORF">GFH32_04285</name>
</gene>
<dbReference type="InterPro" id="IPR024607">
    <property type="entry name" value="Sulfatase_CS"/>
</dbReference>
<evidence type="ECO:0000259" key="5">
    <source>
        <dbReference type="Pfam" id="PF00884"/>
    </source>
</evidence>
<dbReference type="SUPFAM" id="SSF48371">
    <property type="entry name" value="ARM repeat"/>
    <property type="match status" value="1"/>
</dbReference>
<dbReference type="CDD" id="cd16027">
    <property type="entry name" value="SGSH"/>
    <property type="match status" value="1"/>
</dbReference>
<accession>A0A5Q0QDH3</accession>
<keyword evidence="4" id="KW-0106">Calcium</keyword>
<evidence type="ECO:0000313" key="7">
    <source>
        <dbReference type="Proteomes" id="UP000326921"/>
    </source>
</evidence>
<keyword evidence="6" id="KW-0808">Transferase</keyword>
<dbReference type="InterPro" id="IPR050738">
    <property type="entry name" value="Sulfatase"/>
</dbReference>
<keyword evidence="7" id="KW-1185">Reference proteome</keyword>
<sequence length="642" mass="73117">MLIQVSLKTLNIMKKTLLICIVSFVPFLQTLAQSAESRPNILWIVSEDNSPFIGAYGDIVAHTPNIDGLAEKGLLFNNAYCTAAVCAPSRSTLITGMYPASLGTENMRSSYPVPDFVKFFPKYLREAGYYTSNNAKKDYNSADQIDAWDESSKTATYQNRKNGQPFFAVFNIEISHESSIFGEDGKAKMRKRFGLPPEKEVKNSNQSPRHNAQEIKIPAYLPKTPEMLHDWALYYDKIEEMDYRVGELLQQLKKDGLDEETIVFYYADNGGVLGRSKRFMYESGLHIPLVVHIPEKYKNLNPYKQQNKINRLVDFTDFAPTVLQLAGVNIPDYFQGKPFLGATDISQDKDYAFGSRGRMDERIDLVRTIRSGNYRYVRNFMPHRPYGQHLNFLWLASSIQSWEKAFKEGKLTEVQARFFKPKPTEELYDIAKDPDNIHNLATDPNYKAVLEDLRKETKAHLLTIKDVGFIPESAIASISGGQPLYDFARSGNYNLTAVIERAYLASSNDETALPTLLKGLNDQDPLIRYWSATGLLILNNQSVSTSNVLRHHLYDDAPYVRLVIAEQLYKSGFFDAIEVLASALDNQDPMVRIQALNSLQETRAEHLKPYHESIKRISENKDSEYELNLANYLLESKFNENI</sequence>
<feature type="domain" description="Sulfatase N-terminal" evidence="5">
    <location>
        <begin position="39"/>
        <end position="328"/>
    </location>
</feature>
<dbReference type="SUPFAM" id="SSF53649">
    <property type="entry name" value="Alkaline phosphatase-like"/>
    <property type="match status" value="1"/>
</dbReference>
<dbReference type="InterPro" id="IPR017850">
    <property type="entry name" value="Alkaline_phosphatase_core_sf"/>
</dbReference>
<dbReference type="InterPro" id="IPR011989">
    <property type="entry name" value="ARM-like"/>
</dbReference>
<evidence type="ECO:0000256" key="2">
    <source>
        <dbReference type="ARBA" id="ARBA00022723"/>
    </source>
</evidence>
<evidence type="ECO:0000256" key="1">
    <source>
        <dbReference type="ARBA" id="ARBA00008779"/>
    </source>
</evidence>
<evidence type="ECO:0000313" key="6">
    <source>
        <dbReference type="EMBL" id="QGA25582.1"/>
    </source>
</evidence>
<name>A0A5Q0QDH3_9SPHI</name>
<dbReference type="InterPro" id="IPR016024">
    <property type="entry name" value="ARM-type_fold"/>
</dbReference>
<organism evidence="6 7">
    <name type="scientific">Sphingobacterium zhuxiongii</name>
    <dbReference type="NCBI Taxonomy" id="2662364"/>
    <lineage>
        <taxon>Bacteria</taxon>
        <taxon>Pseudomonadati</taxon>
        <taxon>Bacteroidota</taxon>
        <taxon>Sphingobacteriia</taxon>
        <taxon>Sphingobacteriales</taxon>
        <taxon>Sphingobacteriaceae</taxon>
        <taxon>Sphingobacterium</taxon>
    </lineage>
</organism>
<dbReference type="PANTHER" id="PTHR42693">
    <property type="entry name" value="ARYLSULFATASE FAMILY MEMBER"/>
    <property type="match status" value="1"/>
</dbReference>
<dbReference type="GO" id="GO:0046872">
    <property type="term" value="F:metal ion binding"/>
    <property type="evidence" value="ECO:0007669"/>
    <property type="project" value="UniProtKB-KW"/>
</dbReference>
<dbReference type="KEGG" id="sphe:GFH32_04285"/>
<dbReference type="Gene3D" id="1.25.10.10">
    <property type="entry name" value="Leucine-rich Repeat Variant"/>
    <property type="match status" value="1"/>
</dbReference>
<dbReference type="EMBL" id="CP045652">
    <property type="protein sequence ID" value="QGA25582.1"/>
    <property type="molecule type" value="Genomic_DNA"/>
</dbReference>
<dbReference type="Proteomes" id="UP000326921">
    <property type="component" value="Chromosome"/>
</dbReference>
<keyword evidence="2" id="KW-0479">Metal-binding</keyword>
<dbReference type="PROSITE" id="PS00523">
    <property type="entry name" value="SULFATASE_1"/>
    <property type="match status" value="1"/>
</dbReference>
<evidence type="ECO:0000256" key="3">
    <source>
        <dbReference type="ARBA" id="ARBA00022801"/>
    </source>
</evidence>
<dbReference type="AlphaFoldDB" id="A0A5Q0QDH3"/>
<evidence type="ECO:0000256" key="4">
    <source>
        <dbReference type="ARBA" id="ARBA00022837"/>
    </source>
</evidence>
<keyword evidence="3 6" id="KW-0378">Hydrolase</keyword>
<protein>
    <submittedName>
        <fullName evidence="6">Sulfatase-like hydrolase/transferase</fullName>
    </submittedName>
</protein>
<dbReference type="PANTHER" id="PTHR42693:SF53">
    <property type="entry name" value="ENDO-4-O-SULFATASE"/>
    <property type="match status" value="1"/>
</dbReference>
<comment type="similarity">
    <text evidence="1">Belongs to the sulfatase family.</text>
</comment>